<dbReference type="InterPro" id="IPR011701">
    <property type="entry name" value="MFS"/>
</dbReference>
<evidence type="ECO:0000313" key="10">
    <source>
        <dbReference type="Proteomes" id="UP001175261"/>
    </source>
</evidence>
<protein>
    <recommendedName>
        <fullName evidence="8">Major facilitator superfamily (MFS) profile domain-containing protein</fullName>
    </recommendedName>
</protein>
<feature type="transmembrane region" description="Helical" evidence="7">
    <location>
        <begin position="400"/>
        <end position="421"/>
    </location>
</feature>
<dbReference type="GO" id="GO:0016020">
    <property type="term" value="C:membrane"/>
    <property type="evidence" value="ECO:0007669"/>
    <property type="project" value="UniProtKB-SubCell"/>
</dbReference>
<dbReference type="InterPro" id="IPR020846">
    <property type="entry name" value="MFS_dom"/>
</dbReference>
<dbReference type="Pfam" id="PF07690">
    <property type="entry name" value="MFS_1"/>
    <property type="match status" value="1"/>
</dbReference>
<accession>A0AA39GHR5</accession>
<feature type="compositionally biased region" description="Polar residues" evidence="6">
    <location>
        <begin position="7"/>
        <end position="29"/>
    </location>
</feature>
<proteinExistence type="predicted"/>
<dbReference type="GO" id="GO:0022857">
    <property type="term" value="F:transmembrane transporter activity"/>
    <property type="evidence" value="ECO:0007669"/>
    <property type="project" value="InterPro"/>
</dbReference>
<dbReference type="EMBL" id="JAPDFR010000003">
    <property type="protein sequence ID" value="KAK0387570.1"/>
    <property type="molecule type" value="Genomic_DNA"/>
</dbReference>
<evidence type="ECO:0000259" key="8">
    <source>
        <dbReference type="PROSITE" id="PS50850"/>
    </source>
</evidence>
<dbReference type="AlphaFoldDB" id="A0AA39GHR5"/>
<keyword evidence="4 7" id="KW-1133">Transmembrane helix</keyword>
<organism evidence="9 10">
    <name type="scientific">Sarocladium strictum</name>
    <name type="common">Black bundle disease fungus</name>
    <name type="synonym">Acremonium strictum</name>
    <dbReference type="NCBI Taxonomy" id="5046"/>
    <lineage>
        <taxon>Eukaryota</taxon>
        <taxon>Fungi</taxon>
        <taxon>Dikarya</taxon>
        <taxon>Ascomycota</taxon>
        <taxon>Pezizomycotina</taxon>
        <taxon>Sordariomycetes</taxon>
        <taxon>Hypocreomycetidae</taxon>
        <taxon>Hypocreales</taxon>
        <taxon>Sarocladiaceae</taxon>
        <taxon>Sarocladium</taxon>
    </lineage>
</organism>
<evidence type="ECO:0000256" key="1">
    <source>
        <dbReference type="ARBA" id="ARBA00004141"/>
    </source>
</evidence>
<evidence type="ECO:0000256" key="4">
    <source>
        <dbReference type="ARBA" id="ARBA00022989"/>
    </source>
</evidence>
<feature type="transmembrane region" description="Helical" evidence="7">
    <location>
        <begin position="466"/>
        <end position="487"/>
    </location>
</feature>
<evidence type="ECO:0000256" key="6">
    <source>
        <dbReference type="SAM" id="MobiDB-lite"/>
    </source>
</evidence>
<keyword evidence="10" id="KW-1185">Reference proteome</keyword>
<evidence type="ECO:0000256" key="5">
    <source>
        <dbReference type="ARBA" id="ARBA00023136"/>
    </source>
</evidence>
<feature type="transmembrane region" description="Helical" evidence="7">
    <location>
        <begin position="200"/>
        <end position="221"/>
    </location>
</feature>
<dbReference type="FunFam" id="1.20.1250.20:FF:000057">
    <property type="entry name" value="MFS general substrate transporter"/>
    <property type="match status" value="1"/>
</dbReference>
<feature type="transmembrane region" description="Helical" evidence="7">
    <location>
        <begin position="349"/>
        <end position="366"/>
    </location>
</feature>
<keyword evidence="3 7" id="KW-0812">Transmembrane</keyword>
<feature type="transmembrane region" description="Helical" evidence="7">
    <location>
        <begin position="233"/>
        <end position="256"/>
    </location>
</feature>
<evidence type="ECO:0000256" key="7">
    <source>
        <dbReference type="SAM" id="Phobius"/>
    </source>
</evidence>
<comment type="subcellular location">
    <subcellularLocation>
        <location evidence="1">Membrane</location>
        <topology evidence="1">Multi-pass membrane protein</topology>
    </subcellularLocation>
</comment>
<feature type="transmembrane region" description="Helical" evidence="7">
    <location>
        <begin position="433"/>
        <end position="454"/>
    </location>
</feature>
<evidence type="ECO:0000256" key="2">
    <source>
        <dbReference type="ARBA" id="ARBA00022448"/>
    </source>
</evidence>
<dbReference type="Proteomes" id="UP001175261">
    <property type="component" value="Unassembled WGS sequence"/>
</dbReference>
<feature type="transmembrane region" description="Helical" evidence="7">
    <location>
        <begin position="310"/>
        <end position="329"/>
    </location>
</feature>
<feature type="transmembrane region" description="Helical" evidence="7">
    <location>
        <begin position="140"/>
        <end position="158"/>
    </location>
</feature>
<keyword evidence="2" id="KW-0813">Transport</keyword>
<dbReference type="FunFam" id="1.20.1250.20:FF:000394">
    <property type="entry name" value="MFS general substrate transporter"/>
    <property type="match status" value="1"/>
</dbReference>
<feature type="transmembrane region" description="Helical" evidence="7">
    <location>
        <begin position="74"/>
        <end position="92"/>
    </location>
</feature>
<feature type="transmembrane region" description="Helical" evidence="7">
    <location>
        <begin position="112"/>
        <end position="133"/>
    </location>
</feature>
<dbReference type="SUPFAM" id="SSF103473">
    <property type="entry name" value="MFS general substrate transporter"/>
    <property type="match status" value="1"/>
</dbReference>
<keyword evidence="5 7" id="KW-0472">Membrane</keyword>
<name>A0AA39GHR5_SARSR</name>
<comment type="caution">
    <text evidence="9">The sequence shown here is derived from an EMBL/GenBank/DDBJ whole genome shotgun (WGS) entry which is preliminary data.</text>
</comment>
<feature type="transmembrane region" description="Helical" evidence="7">
    <location>
        <begin position="170"/>
        <end position="188"/>
    </location>
</feature>
<evidence type="ECO:0000313" key="9">
    <source>
        <dbReference type="EMBL" id="KAK0387570.1"/>
    </source>
</evidence>
<sequence length="518" mass="57251">MADTQPKDASNTAHLEQARTNGSIASSDNGMKKDHLQVEVDAAANEEEARQFAANWVDGTLEEKRLVRKLDWRILPCTWILYLLGFLDRANIGNAKTGGLERDFNLTSTQYSIIVLVFFVSYLCFEVPANMILTRVRPSVFLPGLGLFWGTIAALMGATQNWHQLAGMRFLLGFAEAGYPAGCAFFLSSWYRKYELATRFAILYTAVPIAGAVSGLLAGLITEHMEGSAGMPGWRWLFIIEGVASVIAAIAIFFLMPDYPSTSRRFLNEEESILACNRLMVDGIGLTQGHGSEKIPHWVAFKMTVRDWRVWAQCFLFVLVTGSQTMQYFIPTLVNSFGWTGPQGQYHTIPAYMAALVYVVACCWLADKYKAKWQFICGLSGMGCALFIAVTTVGSRTAQYVLTIFAFGTIYGCSPLVKTWVSDVIPQPAAKRAIAIALINSIGNASSIYSTWLWPKKDAPRYIPGFATTTTWLGVLCVSTAVFAWLFRKYPAETTAPAEGIAADLRGRRQQPDVVDKA</sequence>
<feature type="domain" description="Major facilitator superfamily (MFS) profile" evidence="8">
    <location>
        <begin position="74"/>
        <end position="492"/>
    </location>
</feature>
<dbReference type="PANTHER" id="PTHR43791">
    <property type="entry name" value="PERMEASE-RELATED"/>
    <property type="match status" value="1"/>
</dbReference>
<gene>
    <name evidence="9" type="ORF">NLU13_3816</name>
</gene>
<dbReference type="PROSITE" id="PS50850">
    <property type="entry name" value="MFS"/>
    <property type="match status" value="1"/>
</dbReference>
<dbReference type="PANTHER" id="PTHR43791:SF38">
    <property type="entry name" value="MAJOR FACILITATOR SUPERFAMILY (MFS) PROFILE DOMAIN-CONTAINING PROTEIN"/>
    <property type="match status" value="1"/>
</dbReference>
<feature type="region of interest" description="Disordered" evidence="6">
    <location>
        <begin position="1"/>
        <end position="30"/>
    </location>
</feature>
<dbReference type="InterPro" id="IPR036259">
    <property type="entry name" value="MFS_trans_sf"/>
</dbReference>
<dbReference type="Gene3D" id="1.20.1250.20">
    <property type="entry name" value="MFS general substrate transporter like domains"/>
    <property type="match status" value="2"/>
</dbReference>
<feature type="transmembrane region" description="Helical" evidence="7">
    <location>
        <begin position="373"/>
        <end position="394"/>
    </location>
</feature>
<reference evidence="9" key="1">
    <citation type="submission" date="2022-10" db="EMBL/GenBank/DDBJ databases">
        <title>Determination and structural analysis of whole genome sequence of Sarocladium strictum F4-1.</title>
        <authorList>
            <person name="Hu L."/>
            <person name="Jiang Y."/>
        </authorList>
    </citation>
    <scope>NUCLEOTIDE SEQUENCE</scope>
    <source>
        <strain evidence="9">F4-1</strain>
    </source>
</reference>
<evidence type="ECO:0000256" key="3">
    <source>
        <dbReference type="ARBA" id="ARBA00022692"/>
    </source>
</evidence>